<keyword evidence="10" id="KW-0732">Signal</keyword>
<dbReference type="InterPro" id="IPR003137">
    <property type="entry name" value="PA_domain"/>
</dbReference>
<evidence type="ECO:0000313" key="12">
    <source>
        <dbReference type="EMBL" id="OAD69184.1"/>
    </source>
</evidence>
<dbReference type="EMBL" id="KV440992">
    <property type="protein sequence ID" value="OAD69184.1"/>
    <property type="molecule type" value="Genomic_DNA"/>
</dbReference>
<evidence type="ECO:0000259" key="11">
    <source>
        <dbReference type="PROSITE" id="PS50089"/>
    </source>
</evidence>
<keyword evidence="6 9" id="KW-1133">Transmembrane helix</keyword>
<dbReference type="GeneID" id="28997709"/>
<dbReference type="InterPro" id="IPR001841">
    <property type="entry name" value="Znf_RING"/>
</dbReference>
<dbReference type="RefSeq" id="XP_018287224.1">
    <property type="nucleotide sequence ID" value="XM_018436803.1"/>
</dbReference>
<reference evidence="13" key="1">
    <citation type="submission" date="2015-06" db="EMBL/GenBank/DDBJ databases">
        <title>Expansion of signal transduction pathways in fungi by whole-genome duplication.</title>
        <authorList>
            <consortium name="DOE Joint Genome Institute"/>
            <person name="Corrochano L.M."/>
            <person name="Kuo A."/>
            <person name="Marcet-Houben M."/>
            <person name="Polaino S."/>
            <person name="Salamov A."/>
            <person name="Villalobos J.M."/>
            <person name="Alvarez M.I."/>
            <person name="Avalos J."/>
            <person name="Benito E.P."/>
            <person name="Benoit I."/>
            <person name="Burger G."/>
            <person name="Camino L.P."/>
            <person name="Canovas D."/>
            <person name="Cerda-Olmedo E."/>
            <person name="Cheng J.-F."/>
            <person name="Dominguez A."/>
            <person name="Elias M."/>
            <person name="Eslava A.P."/>
            <person name="Glaser F."/>
            <person name="Grimwood J."/>
            <person name="Gutierrez G."/>
            <person name="Heitman J."/>
            <person name="Henrissat B."/>
            <person name="Iturriaga E.A."/>
            <person name="Lang B.F."/>
            <person name="Lavin J.L."/>
            <person name="Lee S."/>
            <person name="Li W."/>
            <person name="Lindquist E."/>
            <person name="Lopez-Garcia S."/>
            <person name="Luque E.M."/>
            <person name="Marcos A.T."/>
            <person name="Martin J."/>
            <person name="McCluskey K."/>
            <person name="Medina H.R."/>
            <person name="Miralles-Duran A."/>
            <person name="Miyazaki A."/>
            <person name="Munoz-Torres E."/>
            <person name="Oguiza J.A."/>
            <person name="Ohm R."/>
            <person name="Olmedo M."/>
            <person name="Orejas M."/>
            <person name="Ortiz-Castellanos L."/>
            <person name="Pisabarro A.G."/>
            <person name="Rodriguez-Romero J."/>
            <person name="Ruiz-Herrera J."/>
            <person name="Ruiz-Vazquez R."/>
            <person name="Sanz C."/>
            <person name="Schackwitz W."/>
            <person name="Schmutz J."/>
            <person name="Shahriari M."/>
            <person name="Shelest E."/>
            <person name="Silva-Franco F."/>
            <person name="Soanes D."/>
            <person name="Syed K."/>
            <person name="Tagua V.G."/>
            <person name="Talbot N.J."/>
            <person name="Thon M."/>
            <person name="De vries R.P."/>
            <person name="Wiebenga A."/>
            <person name="Yadav J.S."/>
            <person name="Braun E.L."/>
            <person name="Baker S."/>
            <person name="Garre V."/>
            <person name="Horwitz B."/>
            <person name="Torres-Martinez S."/>
            <person name="Idnurm A."/>
            <person name="Herrera-Estrella A."/>
            <person name="Gabaldon T."/>
            <person name="Grigoriev I.V."/>
        </authorList>
    </citation>
    <scope>NUCLEOTIDE SEQUENCE [LARGE SCALE GENOMIC DNA]</scope>
    <source>
        <strain evidence="13">NRRL 1555(-)</strain>
    </source>
</reference>
<dbReference type="OrthoDB" id="8062037at2759"/>
<evidence type="ECO:0000256" key="10">
    <source>
        <dbReference type="SAM" id="SignalP"/>
    </source>
</evidence>
<keyword evidence="3" id="KW-0479">Metal-binding</keyword>
<protein>
    <recommendedName>
        <fullName evidence="11">RING-type domain-containing protein</fullName>
    </recommendedName>
</protein>
<dbReference type="InParanoid" id="A0A162NG11"/>
<keyword evidence="2 9" id="KW-0812">Transmembrane</keyword>
<dbReference type="STRING" id="763407.A0A162NG11"/>
<dbReference type="SMART" id="SM00184">
    <property type="entry name" value="RING"/>
    <property type="match status" value="1"/>
</dbReference>
<comment type="subcellular location">
    <subcellularLocation>
        <location evidence="1">Membrane</location>
        <topology evidence="1">Single-pass membrane protein</topology>
    </subcellularLocation>
</comment>
<dbReference type="SUPFAM" id="SSF57850">
    <property type="entry name" value="RING/U-box"/>
    <property type="match status" value="1"/>
</dbReference>
<dbReference type="InterPro" id="IPR051653">
    <property type="entry name" value="E3_ligase_sorting_rcpt"/>
</dbReference>
<evidence type="ECO:0000256" key="3">
    <source>
        <dbReference type="ARBA" id="ARBA00022723"/>
    </source>
</evidence>
<dbReference type="Pfam" id="PF02225">
    <property type="entry name" value="PA"/>
    <property type="match status" value="1"/>
</dbReference>
<dbReference type="Gene3D" id="3.30.40.10">
    <property type="entry name" value="Zinc/RING finger domain, C3HC4 (zinc finger)"/>
    <property type="match status" value="1"/>
</dbReference>
<dbReference type="PANTHER" id="PTHR47168:SF1">
    <property type="entry name" value="OS02G0798600 PROTEIN"/>
    <property type="match status" value="1"/>
</dbReference>
<evidence type="ECO:0000256" key="6">
    <source>
        <dbReference type="ARBA" id="ARBA00022989"/>
    </source>
</evidence>
<evidence type="ECO:0000256" key="7">
    <source>
        <dbReference type="ARBA" id="ARBA00023136"/>
    </source>
</evidence>
<dbReference type="VEuPathDB" id="FungiDB:PHYBLDRAFT_172440"/>
<evidence type="ECO:0000256" key="9">
    <source>
        <dbReference type="SAM" id="Phobius"/>
    </source>
</evidence>
<dbReference type="GO" id="GO:0008270">
    <property type="term" value="F:zinc ion binding"/>
    <property type="evidence" value="ECO:0007669"/>
    <property type="project" value="UniProtKB-KW"/>
</dbReference>
<keyword evidence="4 8" id="KW-0863">Zinc-finger</keyword>
<dbReference type="PANTHER" id="PTHR47168">
    <property type="entry name" value="RING ZINC FINGER DOMAIN SUPERFAMILY PROTEIN-RELATED"/>
    <property type="match status" value="1"/>
</dbReference>
<keyword evidence="13" id="KW-1185">Reference proteome</keyword>
<feature type="signal peptide" evidence="10">
    <location>
        <begin position="1"/>
        <end position="18"/>
    </location>
</feature>
<keyword evidence="5" id="KW-0862">Zinc</keyword>
<organism evidence="12 13">
    <name type="scientific">Phycomyces blakesleeanus (strain ATCC 8743b / DSM 1359 / FGSC 10004 / NBRC 33097 / NRRL 1555)</name>
    <dbReference type="NCBI Taxonomy" id="763407"/>
    <lineage>
        <taxon>Eukaryota</taxon>
        <taxon>Fungi</taxon>
        <taxon>Fungi incertae sedis</taxon>
        <taxon>Mucoromycota</taxon>
        <taxon>Mucoromycotina</taxon>
        <taxon>Mucoromycetes</taxon>
        <taxon>Mucorales</taxon>
        <taxon>Phycomycetaceae</taxon>
        <taxon>Phycomyces</taxon>
    </lineage>
</organism>
<feature type="transmembrane region" description="Helical" evidence="9">
    <location>
        <begin position="159"/>
        <end position="185"/>
    </location>
</feature>
<evidence type="ECO:0000256" key="8">
    <source>
        <dbReference type="PROSITE-ProRule" id="PRU00175"/>
    </source>
</evidence>
<dbReference type="Pfam" id="PF13639">
    <property type="entry name" value="zf-RING_2"/>
    <property type="match status" value="1"/>
</dbReference>
<dbReference type="PROSITE" id="PS50089">
    <property type="entry name" value="ZF_RING_2"/>
    <property type="match status" value="1"/>
</dbReference>
<evidence type="ECO:0000313" key="13">
    <source>
        <dbReference type="Proteomes" id="UP000077315"/>
    </source>
</evidence>
<evidence type="ECO:0000256" key="1">
    <source>
        <dbReference type="ARBA" id="ARBA00004167"/>
    </source>
</evidence>
<evidence type="ECO:0000256" key="2">
    <source>
        <dbReference type="ARBA" id="ARBA00022692"/>
    </source>
</evidence>
<dbReference type="FunCoup" id="A0A162NG11">
    <property type="interactions" value="422"/>
</dbReference>
<gene>
    <name evidence="12" type="ORF">PHYBLDRAFT_172440</name>
</gene>
<dbReference type="GO" id="GO:0016020">
    <property type="term" value="C:membrane"/>
    <property type="evidence" value="ECO:0007669"/>
    <property type="project" value="UniProtKB-SubCell"/>
</dbReference>
<keyword evidence="7 9" id="KW-0472">Membrane</keyword>
<feature type="domain" description="RING-type" evidence="11">
    <location>
        <begin position="224"/>
        <end position="266"/>
    </location>
</feature>
<evidence type="ECO:0000256" key="4">
    <source>
        <dbReference type="ARBA" id="ARBA00022771"/>
    </source>
</evidence>
<name>A0A162NG11_PHYB8</name>
<proteinExistence type="predicted"/>
<dbReference type="FunFam" id="3.30.40.10:FF:000388">
    <property type="entry name" value="Putative RING zinc finger domain superfamily protein"/>
    <property type="match status" value="1"/>
</dbReference>
<dbReference type="InterPro" id="IPR013083">
    <property type="entry name" value="Znf_RING/FYVE/PHD"/>
</dbReference>
<dbReference type="Gene3D" id="3.50.30.30">
    <property type="match status" value="1"/>
</dbReference>
<accession>A0A162NG11</accession>
<feature type="chain" id="PRO_5007837771" description="RING-type domain-containing protein" evidence="10">
    <location>
        <begin position="19"/>
        <end position="286"/>
    </location>
</feature>
<dbReference type="Proteomes" id="UP000077315">
    <property type="component" value="Unassembled WGS sequence"/>
</dbReference>
<evidence type="ECO:0000256" key="5">
    <source>
        <dbReference type="ARBA" id="ARBA00022833"/>
    </source>
</evidence>
<dbReference type="AlphaFoldDB" id="A0A162NG11"/>
<sequence length="286" mass="32338">MIYSRLFILAILSCTACASILLVDSNITYNDRIAAFGPRLLGGVEDGPGLQGNLLPPILEKDRYGCEVIEPPTTEWIAFVERGECSFIDKVRAMQASGALAVVVGDRHFNGWITMYAPGDTSDVRVPSVFVAQHQYQILLMLTDKQHPLRIELLKDDMLTWPLLDMLLVVVLSPAVMMLSIYITWRLRQRQFRKQELAPSDIVTKLPLRTFRREKSIDVDHEECAICLEDYIDEDTLRTLPCRHEFHAGCVDAWLTSHKKFCPICKYDICKRAPGGSNEQTPLLGA</sequence>